<dbReference type="InterPro" id="IPR039010">
    <property type="entry name" value="Synaptotagmin_SMP"/>
</dbReference>
<dbReference type="GO" id="GO:0006869">
    <property type="term" value="P:lipid transport"/>
    <property type="evidence" value="ECO:0007669"/>
    <property type="project" value="UniProtKB-KW"/>
</dbReference>
<keyword evidence="7" id="KW-1133">Transmembrane helix</keyword>
<keyword evidence="4" id="KW-0479">Metal-binding</keyword>
<evidence type="ECO:0000256" key="2">
    <source>
        <dbReference type="ARBA" id="ARBA00022448"/>
    </source>
</evidence>
<dbReference type="PROSITE" id="PS51847">
    <property type="entry name" value="SMP"/>
    <property type="match status" value="1"/>
</dbReference>
<dbReference type="PROSITE" id="PS50004">
    <property type="entry name" value="C2"/>
    <property type="match status" value="1"/>
</dbReference>
<reference evidence="13" key="1">
    <citation type="journal article" date="2023" name="Mol. Phylogenet. Evol.">
        <title>Genome-scale phylogeny and comparative genomics of the fungal order Sordariales.</title>
        <authorList>
            <person name="Hensen N."/>
            <person name="Bonometti L."/>
            <person name="Westerberg I."/>
            <person name="Brannstrom I.O."/>
            <person name="Guillou S."/>
            <person name="Cros-Aarteil S."/>
            <person name="Calhoun S."/>
            <person name="Haridas S."/>
            <person name="Kuo A."/>
            <person name="Mondo S."/>
            <person name="Pangilinan J."/>
            <person name="Riley R."/>
            <person name="LaButti K."/>
            <person name="Andreopoulos B."/>
            <person name="Lipzen A."/>
            <person name="Chen C."/>
            <person name="Yan M."/>
            <person name="Daum C."/>
            <person name="Ng V."/>
            <person name="Clum A."/>
            <person name="Steindorff A."/>
            <person name="Ohm R.A."/>
            <person name="Martin F."/>
            <person name="Silar P."/>
            <person name="Natvig D.O."/>
            <person name="Lalanne C."/>
            <person name="Gautier V."/>
            <person name="Ament-Velasquez S.L."/>
            <person name="Kruys A."/>
            <person name="Hutchinson M.I."/>
            <person name="Powell A.J."/>
            <person name="Barry K."/>
            <person name="Miller A.N."/>
            <person name="Grigoriev I.V."/>
            <person name="Debuchy R."/>
            <person name="Gladieux P."/>
            <person name="Hiltunen Thoren M."/>
            <person name="Johannesson H."/>
        </authorList>
    </citation>
    <scope>NUCLEOTIDE SEQUENCE</scope>
    <source>
        <strain evidence="13">CBS 757.83</strain>
    </source>
</reference>
<keyword evidence="9" id="KW-0446">Lipid-binding</keyword>
<keyword evidence="10" id="KW-0472">Membrane</keyword>
<evidence type="ECO:0000256" key="8">
    <source>
        <dbReference type="ARBA" id="ARBA00023055"/>
    </source>
</evidence>
<dbReference type="SUPFAM" id="SSF49562">
    <property type="entry name" value="C2 domain (Calcium/lipid-binding domain, CaLB)"/>
    <property type="match status" value="2"/>
</dbReference>
<dbReference type="SMART" id="SM00239">
    <property type="entry name" value="C2"/>
    <property type="match status" value="2"/>
</dbReference>
<dbReference type="Pfam" id="PF00168">
    <property type="entry name" value="C2"/>
    <property type="match status" value="2"/>
</dbReference>
<dbReference type="GO" id="GO:0046872">
    <property type="term" value="F:metal ion binding"/>
    <property type="evidence" value="ECO:0007669"/>
    <property type="project" value="UniProtKB-KW"/>
</dbReference>
<evidence type="ECO:0000259" key="12">
    <source>
        <dbReference type="PROSITE" id="PS51847"/>
    </source>
</evidence>
<proteinExistence type="predicted"/>
<comment type="caution">
    <text evidence="13">The sequence shown here is derived from an EMBL/GenBank/DDBJ whole genome shotgun (WGS) entry which is preliminary data.</text>
</comment>
<dbReference type="Proteomes" id="UP001305647">
    <property type="component" value="Unassembled WGS sequence"/>
</dbReference>
<sequence length="476" mass="51470">MSSINDTLTASGGPESPGFLNDLVTQLWPNIRVAGARMIKDIAQPMFATMLPSPLNTLVFEKIDLGEVPIHFSKVDVHKMENAGVKIDLDLDWDGKCDIELNASMIPTIGVEHVKVRGRLSVLLCPLTNVLPLIGAAQVAFINPPYLQLEYTNAAHIANISVIDNAVRKVIISIISSMAVLPNRFLYKLDPNNDFFKTYQHPLGVLRLTVESGSELGGKGGEGGGGFLKRLVSDVPDCYVKVNLSAEAEWRTATVDNSRHPSWNETADFPVSDWDQNIEVDVQDEDTASADDDIGLGTTTVKQLLLNGGRQELYLAHKEEPTDGRLTIRGQFFNFVPDPASFSTGEGAPGEILGMMTVLVASALGITGNRHELKPNVKVTWGEHSFRTAIKSDAPGADVENPSFDQVFKVPLKAGMMPGPPVRIALLDGEDERGSVEVALGDVLSSENLVLHKAYDLGDGATVRAGIWLRGTTPAN</sequence>
<dbReference type="GO" id="GO:0008289">
    <property type="term" value="F:lipid binding"/>
    <property type="evidence" value="ECO:0007669"/>
    <property type="project" value="UniProtKB-KW"/>
</dbReference>
<dbReference type="EMBL" id="MU863724">
    <property type="protein sequence ID" value="KAK4096278.1"/>
    <property type="molecule type" value="Genomic_DNA"/>
</dbReference>
<keyword evidence="2" id="KW-0813">Transport</keyword>
<dbReference type="PANTHER" id="PTHR45761">
    <property type="entry name" value="EXTENDED SYNAPTOTAGMIN-LIKE PROTEIN 2, ISOFORM C"/>
    <property type="match status" value="1"/>
</dbReference>
<evidence type="ECO:0000256" key="5">
    <source>
        <dbReference type="ARBA" id="ARBA00022737"/>
    </source>
</evidence>
<evidence type="ECO:0000256" key="1">
    <source>
        <dbReference type="ARBA" id="ARBA00004370"/>
    </source>
</evidence>
<evidence type="ECO:0000259" key="11">
    <source>
        <dbReference type="PROSITE" id="PS50004"/>
    </source>
</evidence>
<accession>A0AAN6PR86</accession>
<dbReference type="Gene3D" id="2.60.40.150">
    <property type="entry name" value="C2 domain"/>
    <property type="match status" value="2"/>
</dbReference>
<organism evidence="13 14">
    <name type="scientific">Parathielavia hyrcaniae</name>
    <dbReference type="NCBI Taxonomy" id="113614"/>
    <lineage>
        <taxon>Eukaryota</taxon>
        <taxon>Fungi</taxon>
        <taxon>Dikarya</taxon>
        <taxon>Ascomycota</taxon>
        <taxon>Pezizomycotina</taxon>
        <taxon>Sordariomycetes</taxon>
        <taxon>Sordariomycetidae</taxon>
        <taxon>Sordariales</taxon>
        <taxon>Chaetomiaceae</taxon>
        <taxon>Parathielavia</taxon>
    </lineage>
</organism>
<dbReference type="InterPro" id="IPR000008">
    <property type="entry name" value="C2_dom"/>
</dbReference>
<dbReference type="GO" id="GO:0005737">
    <property type="term" value="C:cytoplasm"/>
    <property type="evidence" value="ECO:0007669"/>
    <property type="project" value="UniProtKB-ARBA"/>
</dbReference>
<dbReference type="Pfam" id="PF17047">
    <property type="entry name" value="SMP_LBD"/>
    <property type="match status" value="1"/>
</dbReference>
<dbReference type="InterPro" id="IPR051634">
    <property type="entry name" value="Extended_Synaptotagmin"/>
</dbReference>
<feature type="domain" description="C2" evidence="11">
    <location>
        <begin position="181"/>
        <end position="314"/>
    </location>
</feature>
<keyword evidence="6" id="KW-0106">Calcium</keyword>
<dbReference type="AlphaFoldDB" id="A0AAN6PR86"/>
<feature type="domain" description="SMP-LTD" evidence="12">
    <location>
        <begin position="13"/>
        <end position="190"/>
    </location>
</feature>
<protein>
    <recommendedName>
        <fullName evidence="15">Extended synaptotagmin-2</fullName>
    </recommendedName>
</protein>
<keyword evidence="8" id="KW-0445">Lipid transport</keyword>
<gene>
    <name evidence="13" type="ORF">N658DRAFT_569958</name>
</gene>
<keyword evidence="5" id="KW-0677">Repeat</keyword>
<evidence type="ECO:0000256" key="6">
    <source>
        <dbReference type="ARBA" id="ARBA00022837"/>
    </source>
</evidence>
<evidence type="ECO:0000256" key="7">
    <source>
        <dbReference type="ARBA" id="ARBA00022989"/>
    </source>
</evidence>
<evidence type="ECO:0000256" key="10">
    <source>
        <dbReference type="ARBA" id="ARBA00023136"/>
    </source>
</evidence>
<evidence type="ECO:0000256" key="3">
    <source>
        <dbReference type="ARBA" id="ARBA00022692"/>
    </source>
</evidence>
<evidence type="ECO:0000256" key="9">
    <source>
        <dbReference type="ARBA" id="ARBA00023121"/>
    </source>
</evidence>
<dbReference type="InterPro" id="IPR035892">
    <property type="entry name" value="C2_domain_sf"/>
</dbReference>
<evidence type="ECO:0008006" key="15">
    <source>
        <dbReference type="Google" id="ProtNLM"/>
    </source>
</evidence>
<dbReference type="PANTHER" id="PTHR45761:SF1">
    <property type="entry name" value="EXTENDED SYNAPTOTAGMIN-LIKE PROTEIN 2, ISOFORM C"/>
    <property type="match status" value="1"/>
</dbReference>
<evidence type="ECO:0000313" key="13">
    <source>
        <dbReference type="EMBL" id="KAK4096278.1"/>
    </source>
</evidence>
<evidence type="ECO:0000256" key="4">
    <source>
        <dbReference type="ARBA" id="ARBA00022723"/>
    </source>
</evidence>
<name>A0AAN6PR86_9PEZI</name>
<dbReference type="CDD" id="cd00030">
    <property type="entry name" value="C2"/>
    <property type="match status" value="1"/>
</dbReference>
<keyword evidence="14" id="KW-1185">Reference proteome</keyword>
<reference evidence="13" key="2">
    <citation type="submission" date="2023-05" db="EMBL/GenBank/DDBJ databases">
        <authorList>
            <consortium name="Lawrence Berkeley National Laboratory"/>
            <person name="Steindorff A."/>
            <person name="Hensen N."/>
            <person name="Bonometti L."/>
            <person name="Westerberg I."/>
            <person name="Brannstrom I.O."/>
            <person name="Guillou S."/>
            <person name="Cros-Aarteil S."/>
            <person name="Calhoun S."/>
            <person name="Haridas S."/>
            <person name="Kuo A."/>
            <person name="Mondo S."/>
            <person name="Pangilinan J."/>
            <person name="Riley R."/>
            <person name="Labutti K."/>
            <person name="Andreopoulos B."/>
            <person name="Lipzen A."/>
            <person name="Chen C."/>
            <person name="Yanf M."/>
            <person name="Daum C."/>
            <person name="Ng V."/>
            <person name="Clum A."/>
            <person name="Ohm R."/>
            <person name="Martin F."/>
            <person name="Silar P."/>
            <person name="Natvig D."/>
            <person name="Lalanne C."/>
            <person name="Gautier V."/>
            <person name="Ament-Velasquez S.L."/>
            <person name="Kruys A."/>
            <person name="Hutchinson M.I."/>
            <person name="Powell A.J."/>
            <person name="Barry K."/>
            <person name="Miller A.N."/>
            <person name="Grigoriev I.V."/>
            <person name="Debuchy R."/>
            <person name="Gladieux P."/>
            <person name="Thoren M.H."/>
            <person name="Johannesson H."/>
        </authorList>
    </citation>
    <scope>NUCLEOTIDE SEQUENCE</scope>
    <source>
        <strain evidence="13">CBS 757.83</strain>
    </source>
</reference>
<comment type="subcellular location">
    <subcellularLocation>
        <location evidence="1">Membrane</location>
    </subcellularLocation>
</comment>
<dbReference type="GO" id="GO:0016020">
    <property type="term" value="C:membrane"/>
    <property type="evidence" value="ECO:0007669"/>
    <property type="project" value="UniProtKB-SubCell"/>
</dbReference>
<evidence type="ECO:0000313" key="14">
    <source>
        <dbReference type="Proteomes" id="UP001305647"/>
    </source>
</evidence>
<dbReference type="CDD" id="cd21670">
    <property type="entry name" value="SMP_ESyt"/>
    <property type="match status" value="1"/>
</dbReference>
<dbReference type="InterPro" id="IPR031468">
    <property type="entry name" value="SMP_LBD"/>
</dbReference>
<dbReference type="GO" id="GO:0012505">
    <property type="term" value="C:endomembrane system"/>
    <property type="evidence" value="ECO:0007669"/>
    <property type="project" value="UniProtKB-ARBA"/>
</dbReference>
<keyword evidence="3" id="KW-0812">Transmembrane</keyword>